<dbReference type="InterPro" id="IPR008984">
    <property type="entry name" value="SMAD_FHA_dom_sf"/>
</dbReference>
<name>A0A9W9M8X5_9EURO</name>
<dbReference type="PROSITE" id="PS50011">
    <property type="entry name" value="PROTEIN_KINASE_DOM"/>
    <property type="match status" value="1"/>
</dbReference>
<comment type="similarity">
    <text evidence="1">Belongs to the protein kinase superfamily. CAMK Ser/Thr protein kinase family. CHEK2 subfamily.</text>
</comment>
<proteinExistence type="inferred from homology"/>
<gene>
    <name evidence="8" type="ORF">N7498_010452</name>
</gene>
<dbReference type="CDD" id="cd22670">
    <property type="entry name" value="FHA_MEK1-like"/>
    <property type="match status" value="1"/>
</dbReference>
<dbReference type="PANTHER" id="PTHR24347">
    <property type="entry name" value="SERINE/THREONINE-PROTEIN KINASE"/>
    <property type="match status" value="1"/>
</dbReference>
<dbReference type="PROSITE" id="PS00107">
    <property type="entry name" value="PROTEIN_KINASE_ATP"/>
    <property type="match status" value="1"/>
</dbReference>
<evidence type="ECO:0000259" key="7">
    <source>
        <dbReference type="PROSITE" id="PS50011"/>
    </source>
</evidence>
<dbReference type="InterPro" id="IPR011009">
    <property type="entry name" value="Kinase-like_dom_sf"/>
</dbReference>
<reference evidence="8" key="2">
    <citation type="journal article" date="2023" name="IMA Fungus">
        <title>Comparative genomic study of the Penicillium genus elucidates a diverse pangenome and 15 lateral gene transfer events.</title>
        <authorList>
            <person name="Petersen C."/>
            <person name="Sorensen T."/>
            <person name="Nielsen M.R."/>
            <person name="Sondergaard T.E."/>
            <person name="Sorensen J.L."/>
            <person name="Fitzpatrick D.A."/>
            <person name="Frisvad J.C."/>
            <person name="Nielsen K.L."/>
        </authorList>
    </citation>
    <scope>NUCLEOTIDE SEQUENCE</scope>
    <source>
        <strain evidence="8">IBT 15544</strain>
    </source>
</reference>
<feature type="binding site" evidence="4">
    <location>
        <position position="175"/>
    </location>
    <ligand>
        <name>ATP</name>
        <dbReference type="ChEBI" id="CHEBI:30616"/>
    </ligand>
</feature>
<sequence>MSQGLTDTGDVLVGTLFRWNPETEDRTDHLVIYSSDEIFIGRDGNHCQYQITNPLVSNKHLRVYTIIYDEINPSEVPPLVYAQDISSNGTRWNGYPMNGKSFLLSDGDVLQILPEFQLKFESATYTKNPFTRVQMEEMSMFKNSYCVTQRVLGSGAYGRVQMAYQTATGQQIACKIVDLRKVKDNIAAELENIQRSRVFQPTSEITMNHRPQSVEERIAVYYREAEILSKMSHPNIISFETAIHSQDTIYIFNELVTAGDLLSFLRYKGGTLKAAEAAFITRQILLAVEYLHDRDIVHRDIKPDNILMTSLEAGGRVVLTDFGCAREVTQAIERMQTIVGTSEYCAPEVNPSNKQGYSKAIDLYSLGRVTAVLLTGTTPSHQPYSPESETMDEQECLKLELAELGITGYPKDFLENLLTLDEKQRMNVKQALRHKWFTYLPFKDKLEELYQKSIENWKPRPRSDPALVKFDVLVAFQNSLEQNYTLHTQPGWRLKSYRLFDIVNHSPDLSDGNTSAHGAGPKLRNAADSLSASSQQENLRPEQGGQRAHQALIEAREHMNQLMQTTPNIRPRTPEANRGQPQFVSQINRLEPAHPFRAPGGIYPSLAERLDDMPKYPSNDTTFFNMGDLSTPTGTHHRTPSPKPFTRQRAAEIRASESRAAENQASLGGQVYEELFNPVTGKRKRRIFGMDEDDLW</sequence>
<evidence type="ECO:0000256" key="4">
    <source>
        <dbReference type="PROSITE-ProRule" id="PRU10141"/>
    </source>
</evidence>
<keyword evidence="2 4" id="KW-0547">Nucleotide-binding</keyword>
<dbReference type="EMBL" id="JAPQKR010000016">
    <property type="protein sequence ID" value="KAJ5191467.1"/>
    <property type="molecule type" value="Genomic_DNA"/>
</dbReference>
<dbReference type="RefSeq" id="XP_058304407.1">
    <property type="nucleotide sequence ID" value="XM_058457508.1"/>
</dbReference>
<dbReference type="InterPro" id="IPR008271">
    <property type="entry name" value="Ser/Thr_kinase_AS"/>
</dbReference>
<keyword evidence="3 4" id="KW-0067">ATP-binding</keyword>
<feature type="domain" description="FHA" evidence="6">
    <location>
        <begin position="38"/>
        <end position="97"/>
    </location>
</feature>
<dbReference type="PROSITE" id="PS00108">
    <property type="entry name" value="PROTEIN_KINASE_ST"/>
    <property type="match status" value="1"/>
</dbReference>
<dbReference type="SMART" id="SM00220">
    <property type="entry name" value="S_TKc"/>
    <property type="match status" value="1"/>
</dbReference>
<reference evidence="8" key="1">
    <citation type="submission" date="2022-12" db="EMBL/GenBank/DDBJ databases">
        <authorList>
            <person name="Petersen C."/>
        </authorList>
    </citation>
    <scope>NUCLEOTIDE SEQUENCE</scope>
    <source>
        <strain evidence="8">IBT 15544</strain>
    </source>
</reference>
<dbReference type="GO" id="GO:0005524">
    <property type="term" value="F:ATP binding"/>
    <property type="evidence" value="ECO:0007669"/>
    <property type="project" value="UniProtKB-UniRule"/>
</dbReference>
<evidence type="ECO:0000259" key="6">
    <source>
        <dbReference type="PROSITE" id="PS50006"/>
    </source>
</evidence>
<evidence type="ECO:0000256" key="2">
    <source>
        <dbReference type="ARBA" id="ARBA00022741"/>
    </source>
</evidence>
<dbReference type="PROSITE" id="PS50006">
    <property type="entry name" value="FHA_DOMAIN"/>
    <property type="match status" value="1"/>
</dbReference>
<comment type="caution">
    <text evidence="8">The sequence shown here is derived from an EMBL/GenBank/DDBJ whole genome shotgun (WGS) entry which is preliminary data.</text>
</comment>
<dbReference type="Pfam" id="PF00069">
    <property type="entry name" value="Pkinase"/>
    <property type="match status" value="1"/>
</dbReference>
<dbReference type="GeneID" id="83184809"/>
<dbReference type="Proteomes" id="UP001150904">
    <property type="component" value="Unassembled WGS sequence"/>
</dbReference>
<dbReference type="InterPro" id="IPR000253">
    <property type="entry name" value="FHA_dom"/>
</dbReference>
<evidence type="ECO:0000256" key="5">
    <source>
        <dbReference type="SAM" id="MobiDB-lite"/>
    </source>
</evidence>
<dbReference type="SUPFAM" id="SSF49879">
    <property type="entry name" value="SMAD/FHA domain"/>
    <property type="match status" value="1"/>
</dbReference>
<protein>
    <submittedName>
        <fullName evidence="8">Uncharacterized protein</fullName>
    </submittedName>
</protein>
<feature type="compositionally biased region" description="Polar residues" evidence="5">
    <location>
        <begin position="528"/>
        <end position="538"/>
    </location>
</feature>
<dbReference type="InterPro" id="IPR000719">
    <property type="entry name" value="Prot_kinase_dom"/>
</dbReference>
<dbReference type="InterPro" id="IPR017441">
    <property type="entry name" value="Protein_kinase_ATP_BS"/>
</dbReference>
<dbReference type="SUPFAM" id="SSF56112">
    <property type="entry name" value="Protein kinase-like (PK-like)"/>
    <property type="match status" value="1"/>
</dbReference>
<feature type="region of interest" description="Disordered" evidence="5">
    <location>
        <begin position="511"/>
        <end position="547"/>
    </location>
</feature>
<dbReference type="OrthoDB" id="74764at2759"/>
<dbReference type="SMART" id="SM00240">
    <property type="entry name" value="FHA"/>
    <property type="match status" value="1"/>
</dbReference>
<dbReference type="AlphaFoldDB" id="A0A9W9M8X5"/>
<evidence type="ECO:0000256" key="1">
    <source>
        <dbReference type="ARBA" id="ARBA00005575"/>
    </source>
</evidence>
<keyword evidence="9" id="KW-1185">Reference proteome</keyword>
<evidence type="ECO:0000256" key="3">
    <source>
        <dbReference type="ARBA" id="ARBA00022840"/>
    </source>
</evidence>
<organism evidence="8 9">
    <name type="scientific">Penicillium cinerascens</name>
    <dbReference type="NCBI Taxonomy" id="70096"/>
    <lineage>
        <taxon>Eukaryota</taxon>
        <taxon>Fungi</taxon>
        <taxon>Dikarya</taxon>
        <taxon>Ascomycota</taxon>
        <taxon>Pezizomycotina</taxon>
        <taxon>Eurotiomycetes</taxon>
        <taxon>Eurotiomycetidae</taxon>
        <taxon>Eurotiales</taxon>
        <taxon>Aspergillaceae</taxon>
        <taxon>Penicillium</taxon>
    </lineage>
</organism>
<dbReference type="Gene3D" id="1.10.510.10">
    <property type="entry name" value="Transferase(Phosphotransferase) domain 1"/>
    <property type="match status" value="1"/>
</dbReference>
<accession>A0A9W9M8X5</accession>
<evidence type="ECO:0000313" key="9">
    <source>
        <dbReference type="Proteomes" id="UP001150904"/>
    </source>
</evidence>
<dbReference type="Pfam" id="PF00498">
    <property type="entry name" value="FHA"/>
    <property type="match status" value="1"/>
</dbReference>
<evidence type="ECO:0000313" key="8">
    <source>
        <dbReference type="EMBL" id="KAJ5191467.1"/>
    </source>
</evidence>
<feature type="domain" description="Protein kinase" evidence="7">
    <location>
        <begin position="146"/>
        <end position="437"/>
    </location>
</feature>
<dbReference type="Gene3D" id="2.60.200.20">
    <property type="match status" value="1"/>
</dbReference>
<dbReference type="GO" id="GO:0004672">
    <property type="term" value="F:protein kinase activity"/>
    <property type="evidence" value="ECO:0007669"/>
    <property type="project" value="InterPro"/>
</dbReference>